<dbReference type="Gene3D" id="3.30.565.10">
    <property type="entry name" value="Histidine kinase-like ATPase, C-terminal domain"/>
    <property type="match status" value="1"/>
</dbReference>
<evidence type="ECO:0000256" key="8">
    <source>
        <dbReference type="ARBA" id="ARBA00035100"/>
    </source>
</evidence>
<evidence type="ECO:0000256" key="1">
    <source>
        <dbReference type="ARBA" id="ARBA00000085"/>
    </source>
</evidence>
<evidence type="ECO:0000256" key="10">
    <source>
        <dbReference type="SAM" id="MobiDB-lite"/>
    </source>
</evidence>
<dbReference type="InterPro" id="IPR036061">
    <property type="entry name" value="CheW-like_dom_sf"/>
</dbReference>
<evidence type="ECO:0000256" key="9">
    <source>
        <dbReference type="PROSITE-ProRule" id="PRU00110"/>
    </source>
</evidence>
<evidence type="ECO:0000256" key="4">
    <source>
        <dbReference type="ARBA" id="ARBA00022553"/>
    </source>
</evidence>
<evidence type="ECO:0000313" key="14">
    <source>
        <dbReference type="EMBL" id="ACL94095.1"/>
    </source>
</evidence>
<dbReference type="Gene3D" id="1.20.120.160">
    <property type="entry name" value="HPT domain"/>
    <property type="match status" value="1"/>
</dbReference>
<dbReference type="Pfam" id="PF02518">
    <property type="entry name" value="HATPase_c"/>
    <property type="match status" value="1"/>
</dbReference>
<organism evidence="14 15">
    <name type="scientific">Caulobacter vibrioides (strain NA1000 / CB15N)</name>
    <name type="common">Caulobacter crescentus</name>
    <dbReference type="NCBI Taxonomy" id="565050"/>
    <lineage>
        <taxon>Bacteria</taxon>
        <taxon>Pseudomonadati</taxon>
        <taxon>Pseudomonadota</taxon>
        <taxon>Alphaproteobacteria</taxon>
        <taxon>Caulobacterales</taxon>
        <taxon>Caulobacteraceae</taxon>
        <taxon>Caulobacter</taxon>
    </lineage>
</organism>
<dbReference type="HOGENOM" id="CLU_000650_5_2_5"/>
<dbReference type="PATRIC" id="fig|565050.3.peg.623"/>
<dbReference type="Pfam" id="PF01627">
    <property type="entry name" value="Hpt"/>
    <property type="match status" value="1"/>
</dbReference>
<dbReference type="SMART" id="SM00073">
    <property type="entry name" value="HPT"/>
    <property type="match status" value="1"/>
</dbReference>
<dbReference type="PANTHER" id="PTHR43395:SF1">
    <property type="entry name" value="CHEMOTAXIS PROTEIN CHEA"/>
    <property type="match status" value="1"/>
</dbReference>
<dbReference type="Pfam" id="PF01584">
    <property type="entry name" value="CheW"/>
    <property type="match status" value="1"/>
</dbReference>
<dbReference type="GO" id="GO:0000155">
    <property type="term" value="F:phosphorelay sensor kinase activity"/>
    <property type="evidence" value="ECO:0007669"/>
    <property type="project" value="InterPro"/>
</dbReference>
<dbReference type="InterPro" id="IPR004358">
    <property type="entry name" value="Sig_transdc_His_kin-like_C"/>
</dbReference>
<comment type="function">
    <text evidence="8">Involved in the transmission of sensory signals from the chemoreceptors to the flagellar motors. CheA is autophosphorylated; it can transfer its phosphate group to either CheB or CheY.</text>
</comment>
<dbReference type="Gene3D" id="2.30.30.40">
    <property type="entry name" value="SH3 Domains"/>
    <property type="match status" value="1"/>
</dbReference>
<dbReference type="PRINTS" id="PR00344">
    <property type="entry name" value="BCTRLSENSOR"/>
</dbReference>
<dbReference type="PROSITE" id="PS50109">
    <property type="entry name" value="HIS_KIN"/>
    <property type="match status" value="1"/>
</dbReference>
<dbReference type="SMR" id="A0A0H3C5W6"/>
<dbReference type="PANTHER" id="PTHR43395">
    <property type="entry name" value="SENSOR HISTIDINE KINASE CHEA"/>
    <property type="match status" value="1"/>
</dbReference>
<evidence type="ECO:0000259" key="13">
    <source>
        <dbReference type="PROSITE" id="PS50894"/>
    </source>
</evidence>
<dbReference type="InterPro" id="IPR036641">
    <property type="entry name" value="HPT_dom_sf"/>
</dbReference>
<dbReference type="PROSITE" id="PS50894">
    <property type="entry name" value="HPT"/>
    <property type="match status" value="1"/>
</dbReference>
<dbReference type="CDD" id="cd16916">
    <property type="entry name" value="HATPase_CheA-like"/>
    <property type="match status" value="1"/>
</dbReference>
<feature type="domain" description="CheW-like" evidence="12">
    <location>
        <begin position="619"/>
        <end position="747"/>
    </location>
</feature>
<evidence type="ECO:0000256" key="7">
    <source>
        <dbReference type="ARBA" id="ARBA00023012"/>
    </source>
</evidence>
<dbReference type="SUPFAM" id="SSF50341">
    <property type="entry name" value="CheW-like"/>
    <property type="match status" value="2"/>
</dbReference>
<dbReference type="EC" id="2.7.13.3" evidence="2"/>
<dbReference type="Gene3D" id="1.10.287.560">
    <property type="entry name" value="Histidine kinase CheA-like, homodimeric domain"/>
    <property type="match status" value="1"/>
</dbReference>
<dbReference type="RefSeq" id="WP_010918481.1">
    <property type="nucleotide sequence ID" value="NC_011916.1"/>
</dbReference>
<dbReference type="InterPro" id="IPR036890">
    <property type="entry name" value="HATPase_C_sf"/>
</dbReference>
<dbReference type="SMART" id="SM00260">
    <property type="entry name" value="CheW"/>
    <property type="match status" value="1"/>
</dbReference>
<dbReference type="InterPro" id="IPR008207">
    <property type="entry name" value="Sig_transdc_His_kin_Hpt_dom"/>
</dbReference>
<accession>A0A0H3C5W6</accession>
<feature type="domain" description="HPt" evidence="13">
    <location>
        <begin position="1"/>
        <end position="101"/>
    </location>
</feature>
<evidence type="ECO:0000256" key="5">
    <source>
        <dbReference type="ARBA" id="ARBA00022679"/>
    </source>
</evidence>
<dbReference type="GO" id="GO:0005737">
    <property type="term" value="C:cytoplasm"/>
    <property type="evidence" value="ECO:0007669"/>
    <property type="project" value="InterPro"/>
</dbReference>
<feature type="region of interest" description="Disordered" evidence="10">
    <location>
        <begin position="180"/>
        <end position="207"/>
    </location>
</feature>
<dbReference type="InterPro" id="IPR003594">
    <property type="entry name" value="HATPase_dom"/>
</dbReference>
<gene>
    <name evidence="14" type="primary">cheAII</name>
    <name evidence="14" type="ordered locus">CCNA_00630</name>
</gene>
<feature type="domain" description="CheW-like" evidence="12">
    <location>
        <begin position="462"/>
        <end position="596"/>
    </location>
</feature>
<evidence type="ECO:0000256" key="3">
    <source>
        <dbReference type="ARBA" id="ARBA00021495"/>
    </source>
</evidence>
<dbReference type="SUPFAM" id="SSF47384">
    <property type="entry name" value="Homodimeric domain of signal transducing histidine kinase"/>
    <property type="match status" value="1"/>
</dbReference>
<dbReference type="CDD" id="cd00731">
    <property type="entry name" value="CheA_reg"/>
    <property type="match status" value="1"/>
</dbReference>
<dbReference type="Pfam" id="PF02895">
    <property type="entry name" value="H-kinase_dim"/>
    <property type="match status" value="1"/>
</dbReference>
<reference evidence="14 15" key="1">
    <citation type="journal article" date="2010" name="J. Bacteriol.">
        <title>The genetic basis of laboratory adaptation in Caulobacter crescentus.</title>
        <authorList>
            <person name="Marks M.E."/>
            <person name="Castro-Rojas C.M."/>
            <person name="Teiling C."/>
            <person name="Du L."/>
            <person name="Kapatral V."/>
            <person name="Walunas T.L."/>
            <person name="Crosson S."/>
        </authorList>
    </citation>
    <scope>NUCLEOTIDE SEQUENCE [LARGE SCALE GENOMIC DNA]</scope>
    <source>
        <strain evidence="15">NA1000 / CB15N</strain>
    </source>
</reference>
<dbReference type="InterPro" id="IPR036097">
    <property type="entry name" value="HisK_dim/P_sf"/>
</dbReference>
<dbReference type="SMART" id="SM00387">
    <property type="entry name" value="HATPase_c"/>
    <property type="match status" value="1"/>
</dbReference>
<dbReference type="RefSeq" id="YP_002516003.1">
    <property type="nucleotide sequence ID" value="NC_011916.1"/>
</dbReference>
<sequence>MDDLIADFLVEAHEGLEVIDVELVRFEARPEDRAALDKIFRLVHTLKGACGFLGLGRLEAIAHAGETLLGRFRDGRLEVSSQAVTAVLSAIDRIKMILDGLGDLGREPEGDDTALIQALEAFSDGAAPSEQSPVAAEPEPLAADVAAPERTLRPGEVSLEELEAAFLAAEGPVFDAPAPPVETPSAASPAATFEPDQTDSAPEALVSESLGPQTIRVGVDVLEDMMTLVSELVLTRNQLLQLNRGRGDETFTPPLQRLSSITGELQDSVMKTRMQPIGQAWKKLPRLVRDLSGELGKPIELVMEGEATELDRQVLEQIRDPLTHMVRNSADHGLEGPEARRAAGKPEAGLIHLSAYHEGGAIVIRLRDDGRGLDTARIREKAIEKGIVGRAEAETMTEAQVHRLIFAPGFSTAAVVTNVSGRGVGMDVVRSNIEQIGGQIELQSTLGQGCVVTVKIPLTLAIVSALIIRAAGERFAVPQASVQELVKVSADSDHRFEEIEHVRMLRLREQLIPLIDLSEELGRERRHEAKFVLIMRVGAHRFGVLVEEVIDTEEIVVKPLASVLRTIPVFSGATLLGDGSVVLIIDPNGLSDRAGDMPARAQKAIDEAAVWTEAEAAELVSLLIVRVGAGALKAVELSRITRLEQVPVATIQSIGDRAAVDYRGKLMPVLTIEEGQRFVESGSQPLLVVQGMLYAMGLAVDQIVDVVGAKLDIELTASRPGVRGVALVNGRATELLDLDHFMLLALAEHAKGATGGDADGRIAA</sequence>
<dbReference type="FunFam" id="3.30.565.10:FF:000016">
    <property type="entry name" value="Chemotaxis protein CheA, putative"/>
    <property type="match status" value="1"/>
</dbReference>
<dbReference type="SUPFAM" id="SSF47226">
    <property type="entry name" value="Histidine-containing phosphotransfer domain, HPT domain"/>
    <property type="match status" value="1"/>
</dbReference>
<keyword evidence="15" id="KW-1185">Reference proteome</keyword>
<dbReference type="InterPro" id="IPR005467">
    <property type="entry name" value="His_kinase_dom"/>
</dbReference>
<keyword evidence="5 14" id="KW-0808">Transferase</keyword>
<dbReference type="KEGG" id="ccs:CCNA_00630"/>
<name>A0A0H3C5W6_CAUVN</name>
<protein>
    <recommendedName>
        <fullName evidence="3">Chemotaxis protein CheA</fullName>
        <ecNumber evidence="2">2.7.13.3</ecNumber>
    </recommendedName>
</protein>
<dbReference type="InterPro" id="IPR004105">
    <property type="entry name" value="CheA-like_dim"/>
</dbReference>
<dbReference type="InterPro" id="IPR051315">
    <property type="entry name" value="Bact_Chemotaxis_CheA"/>
</dbReference>
<evidence type="ECO:0000256" key="6">
    <source>
        <dbReference type="ARBA" id="ARBA00022777"/>
    </source>
</evidence>
<feature type="modified residue" description="Phosphohistidine" evidence="9">
    <location>
        <position position="44"/>
    </location>
</feature>
<dbReference type="InterPro" id="IPR037006">
    <property type="entry name" value="CheA-like_homodim_sf"/>
</dbReference>
<keyword evidence="6 14" id="KW-0418">Kinase</keyword>
<dbReference type="EMBL" id="CP001340">
    <property type="protein sequence ID" value="ACL94095.1"/>
    <property type="molecule type" value="Genomic_DNA"/>
</dbReference>
<dbReference type="GeneID" id="7330029"/>
<comment type="catalytic activity">
    <reaction evidence="1">
        <text>ATP + protein L-histidine = ADP + protein N-phospho-L-histidine.</text>
        <dbReference type="EC" id="2.7.13.3"/>
    </reaction>
</comment>
<dbReference type="PhylomeDB" id="A0A0H3C5W6"/>
<feature type="domain" description="Histidine kinase" evidence="11">
    <location>
        <begin position="220"/>
        <end position="460"/>
    </location>
</feature>
<evidence type="ECO:0000256" key="2">
    <source>
        <dbReference type="ARBA" id="ARBA00012438"/>
    </source>
</evidence>
<dbReference type="SUPFAM" id="SSF55874">
    <property type="entry name" value="ATPase domain of HSP90 chaperone/DNA topoisomerase II/histidine kinase"/>
    <property type="match status" value="1"/>
</dbReference>
<dbReference type="PROSITE" id="PS50851">
    <property type="entry name" value="CHEW"/>
    <property type="match status" value="2"/>
</dbReference>
<dbReference type="CDD" id="cd00088">
    <property type="entry name" value="HPT"/>
    <property type="match status" value="1"/>
</dbReference>
<keyword evidence="7" id="KW-0902">Two-component regulatory system</keyword>
<dbReference type="GO" id="GO:0006935">
    <property type="term" value="P:chemotaxis"/>
    <property type="evidence" value="ECO:0007669"/>
    <property type="project" value="InterPro"/>
</dbReference>
<evidence type="ECO:0000259" key="11">
    <source>
        <dbReference type="PROSITE" id="PS50109"/>
    </source>
</evidence>
<dbReference type="Proteomes" id="UP000001364">
    <property type="component" value="Chromosome"/>
</dbReference>
<dbReference type="AlphaFoldDB" id="A0A0H3C5W6"/>
<keyword evidence="4 9" id="KW-0597">Phosphoprotein</keyword>
<proteinExistence type="predicted"/>
<evidence type="ECO:0000313" key="15">
    <source>
        <dbReference type="Proteomes" id="UP000001364"/>
    </source>
</evidence>
<dbReference type="SMART" id="SM01231">
    <property type="entry name" value="H-kinase_dim"/>
    <property type="match status" value="1"/>
</dbReference>
<dbReference type="InterPro" id="IPR002545">
    <property type="entry name" value="CheW-lke_dom"/>
</dbReference>
<dbReference type="OrthoDB" id="9803176at2"/>
<evidence type="ECO:0000259" key="12">
    <source>
        <dbReference type="PROSITE" id="PS50851"/>
    </source>
</evidence>